<feature type="domain" description="Membrane insertase YidC/Oxa/ALB C-terminal" evidence="12">
    <location>
        <begin position="203"/>
        <end position="394"/>
    </location>
</feature>
<keyword evidence="7" id="KW-0496">Mitochondrion</keyword>
<proteinExistence type="inferred from homology"/>
<evidence type="ECO:0000256" key="6">
    <source>
        <dbReference type="ARBA" id="ARBA00022989"/>
    </source>
</evidence>
<name>A0A6A6I6J0_9PLEO</name>
<comment type="similarity">
    <text evidence="2 9">Belongs to the OXA1/ALB3/YidC family.</text>
</comment>
<evidence type="ECO:0000256" key="3">
    <source>
        <dbReference type="ARBA" id="ARBA00022692"/>
    </source>
</evidence>
<evidence type="ECO:0000313" key="14">
    <source>
        <dbReference type="Proteomes" id="UP000800094"/>
    </source>
</evidence>
<dbReference type="EMBL" id="ML987199">
    <property type="protein sequence ID" value="KAF2245946.1"/>
    <property type="molecule type" value="Genomic_DNA"/>
</dbReference>
<evidence type="ECO:0000256" key="1">
    <source>
        <dbReference type="ARBA" id="ARBA00004448"/>
    </source>
</evidence>
<comment type="subcellular location">
    <subcellularLocation>
        <location evidence="9">Membrane</location>
        <topology evidence="9">Multi-pass membrane protein</topology>
    </subcellularLocation>
    <subcellularLocation>
        <location evidence="1">Mitochondrion inner membrane</location>
        <topology evidence="1">Multi-pass membrane protein</topology>
    </subcellularLocation>
</comment>
<keyword evidence="14" id="KW-1185">Reference proteome</keyword>
<accession>A0A6A6I6J0</accession>
<feature type="transmembrane region" description="Helical" evidence="11">
    <location>
        <begin position="378"/>
        <end position="398"/>
    </location>
</feature>
<dbReference type="RefSeq" id="XP_033680950.1">
    <property type="nucleotide sequence ID" value="XM_033825061.1"/>
</dbReference>
<keyword evidence="4" id="KW-0999">Mitochondrion inner membrane</keyword>
<evidence type="ECO:0000313" key="13">
    <source>
        <dbReference type="EMBL" id="KAF2245946.1"/>
    </source>
</evidence>
<keyword evidence="6 11" id="KW-1133">Transmembrane helix</keyword>
<evidence type="ECO:0000256" key="2">
    <source>
        <dbReference type="ARBA" id="ARBA00009877"/>
    </source>
</evidence>
<dbReference type="AlphaFoldDB" id="A0A6A6I6J0"/>
<keyword evidence="8 11" id="KW-0472">Membrane</keyword>
<feature type="region of interest" description="Disordered" evidence="10">
    <location>
        <begin position="445"/>
        <end position="491"/>
    </location>
</feature>
<feature type="transmembrane region" description="Helical" evidence="11">
    <location>
        <begin position="325"/>
        <end position="344"/>
    </location>
</feature>
<feature type="compositionally biased region" description="Low complexity" evidence="10">
    <location>
        <begin position="448"/>
        <end position="466"/>
    </location>
</feature>
<dbReference type="Pfam" id="PF02096">
    <property type="entry name" value="60KD_IMP"/>
    <property type="match status" value="1"/>
</dbReference>
<dbReference type="GO" id="GO:0005743">
    <property type="term" value="C:mitochondrial inner membrane"/>
    <property type="evidence" value="ECO:0007669"/>
    <property type="project" value="UniProtKB-SubCell"/>
</dbReference>
<feature type="region of interest" description="Disordered" evidence="10">
    <location>
        <begin position="530"/>
        <end position="567"/>
    </location>
</feature>
<evidence type="ECO:0000256" key="8">
    <source>
        <dbReference type="ARBA" id="ARBA00023136"/>
    </source>
</evidence>
<dbReference type="InterPro" id="IPR001708">
    <property type="entry name" value="YidC/ALB3/OXA1/COX18"/>
</dbReference>
<dbReference type="Proteomes" id="UP000800094">
    <property type="component" value="Unassembled WGS sequence"/>
</dbReference>
<evidence type="ECO:0000256" key="7">
    <source>
        <dbReference type="ARBA" id="ARBA00023128"/>
    </source>
</evidence>
<gene>
    <name evidence="13" type="ORF">BU26DRAFT_461369</name>
</gene>
<keyword evidence="5" id="KW-0809">Transit peptide</keyword>
<feature type="compositionally biased region" description="Polar residues" evidence="10">
    <location>
        <begin position="84"/>
        <end position="96"/>
    </location>
</feature>
<organism evidence="13 14">
    <name type="scientific">Trematosphaeria pertusa</name>
    <dbReference type="NCBI Taxonomy" id="390896"/>
    <lineage>
        <taxon>Eukaryota</taxon>
        <taxon>Fungi</taxon>
        <taxon>Dikarya</taxon>
        <taxon>Ascomycota</taxon>
        <taxon>Pezizomycotina</taxon>
        <taxon>Dothideomycetes</taxon>
        <taxon>Pleosporomycetidae</taxon>
        <taxon>Pleosporales</taxon>
        <taxon>Massarineae</taxon>
        <taxon>Trematosphaeriaceae</taxon>
        <taxon>Trematosphaeria</taxon>
    </lineage>
</organism>
<evidence type="ECO:0000256" key="5">
    <source>
        <dbReference type="ARBA" id="ARBA00022946"/>
    </source>
</evidence>
<evidence type="ECO:0000256" key="9">
    <source>
        <dbReference type="RuleBase" id="RU003945"/>
    </source>
</evidence>
<feature type="compositionally biased region" description="Basic and acidic residues" evidence="10">
    <location>
        <begin position="532"/>
        <end position="546"/>
    </location>
</feature>
<dbReference type="InterPro" id="IPR028055">
    <property type="entry name" value="YidC/Oxa/ALB_C"/>
</dbReference>
<evidence type="ECO:0000256" key="10">
    <source>
        <dbReference type="SAM" id="MobiDB-lite"/>
    </source>
</evidence>
<dbReference type="PANTHER" id="PTHR12428">
    <property type="entry name" value="OXA1"/>
    <property type="match status" value="1"/>
</dbReference>
<protein>
    <recommendedName>
        <fullName evidence="12">Membrane insertase YidC/Oxa/ALB C-terminal domain-containing protein</fullName>
    </recommendedName>
</protein>
<keyword evidence="3 9" id="KW-0812">Transmembrane</keyword>
<feature type="transmembrane region" description="Helical" evidence="11">
    <location>
        <begin position="200"/>
        <end position="221"/>
    </location>
</feature>
<feature type="compositionally biased region" description="Polar residues" evidence="10">
    <location>
        <begin position="41"/>
        <end position="57"/>
    </location>
</feature>
<dbReference type="OrthoDB" id="2148490at2759"/>
<dbReference type="PANTHER" id="PTHR12428:SF66">
    <property type="entry name" value="MITOCHONDRIAL INNER MEMBRANE PROTEIN OXA1L"/>
    <property type="match status" value="1"/>
</dbReference>
<dbReference type="GO" id="GO:0032979">
    <property type="term" value="P:protein insertion into mitochondrial inner membrane from matrix"/>
    <property type="evidence" value="ECO:0007669"/>
    <property type="project" value="TreeGrafter"/>
</dbReference>
<sequence>MLPSRGLRPAQFVPLTSRQSLTIRSNASRKFSSAARKVVGSASSRRPNPLQSANWRTGATASPNVLLIASTVRHGSWYAPWTWSRSSTPSDANPATPSDLAATSPAAPEPVFTTETPELSPAGIGKDPVVESTSVASDPKTVEELLGLDPAPPVLDTTPVLDPAMTVTYWGQLKDLGLDYGWGPSSFFENLMELSYLNTAWGWGGSVILSAALLRVILFYFQRRGSDSMAKLAAMKPVLQPLLERMEEAKRQGNDEMVQALKLQQQGIMKEVGADIFKNLGTPIAQGVFGFGAFRCLRGMSNLPVPGMSTDGWLWFTDLTIPDPIYILPVLTGGLMYVILKMGGETGMSTEASMSSLQKQMQIGMPIVMTLVTTWQPAAVQVYFLISASLGGITAYCLKQPGFRRLVRIRPLPTPESHKLYSKVVKGEVELSAIRGADGKIRYQAPNAARTTTSSSGSGPASTARGINLKAGTALPPHMRKAAPKVDKEYQDRDVDYEEGMPKEGGVGKKWDWIKRNYRPGFIAKRLSGIMDSRDPSVKAAQDKKEKAKQRARAYELERKRRLENRR</sequence>
<feature type="region of interest" description="Disordered" evidence="10">
    <location>
        <begin position="84"/>
        <end position="136"/>
    </location>
</feature>
<evidence type="ECO:0000256" key="11">
    <source>
        <dbReference type="SAM" id="Phobius"/>
    </source>
</evidence>
<dbReference type="GO" id="GO:0032977">
    <property type="term" value="F:membrane insertase activity"/>
    <property type="evidence" value="ECO:0007669"/>
    <property type="project" value="InterPro"/>
</dbReference>
<dbReference type="GeneID" id="54578391"/>
<evidence type="ECO:0000259" key="12">
    <source>
        <dbReference type="Pfam" id="PF02096"/>
    </source>
</evidence>
<reference evidence="13" key="1">
    <citation type="journal article" date="2020" name="Stud. Mycol.">
        <title>101 Dothideomycetes genomes: a test case for predicting lifestyles and emergence of pathogens.</title>
        <authorList>
            <person name="Haridas S."/>
            <person name="Albert R."/>
            <person name="Binder M."/>
            <person name="Bloem J."/>
            <person name="Labutti K."/>
            <person name="Salamov A."/>
            <person name="Andreopoulos B."/>
            <person name="Baker S."/>
            <person name="Barry K."/>
            <person name="Bills G."/>
            <person name="Bluhm B."/>
            <person name="Cannon C."/>
            <person name="Castanera R."/>
            <person name="Culley D."/>
            <person name="Daum C."/>
            <person name="Ezra D."/>
            <person name="Gonzalez J."/>
            <person name="Henrissat B."/>
            <person name="Kuo A."/>
            <person name="Liang C."/>
            <person name="Lipzen A."/>
            <person name="Lutzoni F."/>
            <person name="Magnuson J."/>
            <person name="Mondo S."/>
            <person name="Nolan M."/>
            <person name="Ohm R."/>
            <person name="Pangilinan J."/>
            <person name="Park H.-J."/>
            <person name="Ramirez L."/>
            <person name="Alfaro M."/>
            <person name="Sun H."/>
            <person name="Tritt A."/>
            <person name="Yoshinaga Y."/>
            <person name="Zwiers L.-H."/>
            <person name="Turgeon B."/>
            <person name="Goodwin S."/>
            <person name="Spatafora J."/>
            <person name="Crous P."/>
            <person name="Grigoriev I."/>
        </authorList>
    </citation>
    <scope>NUCLEOTIDE SEQUENCE</scope>
    <source>
        <strain evidence="13">CBS 122368</strain>
    </source>
</reference>
<evidence type="ECO:0000256" key="4">
    <source>
        <dbReference type="ARBA" id="ARBA00022792"/>
    </source>
</evidence>
<feature type="region of interest" description="Disordered" evidence="10">
    <location>
        <begin position="37"/>
        <end position="57"/>
    </location>
</feature>
<dbReference type="CDD" id="cd20069">
    <property type="entry name" value="5TM_Oxa1-like"/>
    <property type="match status" value="1"/>
</dbReference>
<feature type="compositionally biased region" description="Basic and acidic residues" evidence="10">
    <location>
        <begin position="553"/>
        <end position="567"/>
    </location>
</feature>